<comment type="caution">
    <text evidence="1">The sequence shown here is derived from an EMBL/GenBank/DDBJ whole genome shotgun (WGS) entry which is preliminary data.</text>
</comment>
<dbReference type="AlphaFoldDB" id="I8T5S7"/>
<evidence type="ECO:0000313" key="1">
    <source>
        <dbReference type="EMBL" id="EIT69068.1"/>
    </source>
</evidence>
<name>I8T5S7_9GAMM</name>
<protein>
    <recommendedName>
        <fullName evidence="3">Polysaccharide export protein</fullName>
    </recommendedName>
</protein>
<sequence>MQPRDVVYVKATAFAQYNSVINQLLPTISAVFQIDRLTQ</sequence>
<dbReference type="Gene3D" id="1.20.5.70">
    <property type="match status" value="1"/>
</dbReference>
<keyword evidence="2" id="KW-1185">Reference proteome</keyword>
<proteinExistence type="predicted"/>
<gene>
    <name evidence="1" type="ORF">WQQ_26500</name>
</gene>
<dbReference type="EMBL" id="AKGD01000002">
    <property type="protein sequence ID" value="EIT69068.1"/>
    <property type="molecule type" value="Genomic_DNA"/>
</dbReference>
<dbReference type="Proteomes" id="UP000003704">
    <property type="component" value="Unassembled WGS sequence"/>
</dbReference>
<evidence type="ECO:0008006" key="3">
    <source>
        <dbReference type="Google" id="ProtNLM"/>
    </source>
</evidence>
<accession>I8T5S7</accession>
<evidence type="ECO:0000313" key="2">
    <source>
        <dbReference type="Proteomes" id="UP000003704"/>
    </source>
</evidence>
<reference evidence="1 2" key="1">
    <citation type="journal article" date="2012" name="J. Bacteriol.">
        <title>Genome Sequence of n-Alkane-Degrading Hydrocarboniphaga effusa Strain AP103T (ATCC BAA-332T).</title>
        <authorList>
            <person name="Chang H.K."/>
            <person name="Zylstra G.J."/>
            <person name="Chae J.C."/>
        </authorList>
    </citation>
    <scope>NUCLEOTIDE SEQUENCE [LARGE SCALE GENOMIC DNA]</scope>
    <source>
        <strain evidence="1 2">AP103</strain>
    </source>
</reference>
<organism evidence="1 2">
    <name type="scientific">Hydrocarboniphaga effusa AP103</name>
    <dbReference type="NCBI Taxonomy" id="1172194"/>
    <lineage>
        <taxon>Bacteria</taxon>
        <taxon>Pseudomonadati</taxon>
        <taxon>Pseudomonadota</taxon>
        <taxon>Gammaproteobacteria</taxon>
        <taxon>Nevskiales</taxon>
        <taxon>Nevskiaceae</taxon>
        <taxon>Hydrocarboniphaga</taxon>
    </lineage>
</organism>